<dbReference type="EMBL" id="JBHUPC010000017">
    <property type="protein sequence ID" value="MFD2892762.1"/>
    <property type="molecule type" value="Genomic_DNA"/>
</dbReference>
<proteinExistence type="predicted"/>
<protein>
    <submittedName>
        <fullName evidence="3">PAS domain-containing protein</fullName>
    </submittedName>
</protein>
<keyword evidence="1" id="KW-0812">Transmembrane</keyword>
<dbReference type="PANTHER" id="PTHR35568">
    <property type="entry name" value="TRANSCRIPTIONAL REGULATOR DAUR"/>
    <property type="match status" value="1"/>
</dbReference>
<keyword evidence="1" id="KW-0472">Membrane</keyword>
<dbReference type="Proteomes" id="UP001597534">
    <property type="component" value="Unassembled WGS sequence"/>
</dbReference>
<name>A0ABW5YNZ5_9FLAO</name>
<gene>
    <name evidence="3" type="ORF">ACFS5J_12140</name>
</gene>
<dbReference type="PANTHER" id="PTHR35568:SF1">
    <property type="entry name" value="TRANSCRIPTIONAL REGULATOR DAUR"/>
    <property type="match status" value="1"/>
</dbReference>
<accession>A0ABW5YNZ5</accession>
<dbReference type="InterPro" id="IPR039446">
    <property type="entry name" value="DauR-like"/>
</dbReference>
<evidence type="ECO:0000259" key="2">
    <source>
        <dbReference type="Pfam" id="PF08348"/>
    </source>
</evidence>
<organism evidence="3 4">
    <name type="scientific">Flavobacterium chuncheonense</name>
    <dbReference type="NCBI Taxonomy" id="2026653"/>
    <lineage>
        <taxon>Bacteria</taxon>
        <taxon>Pseudomonadati</taxon>
        <taxon>Bacteroidota</taxon>
        <taxon>Flavobacteriia</taxon>
        <taxon>Flavobacteriales</taxon>
        <taxon>Flavobacteriaceae</taxon>
        <taxon>Flavobacterium</taxon>
    </lineage>
</organism>
<feature type="transmembrane region" description="Helical" evidence="1">
    <location>
        <begin position="6"/>
        <end position="25"/>
    </location>
</feature>
<dbReference type="InterPro" id="IPR013559">
    <property type="entry name" value="YheO"/>
</dbReference>
<evidence type="ECO:0000313" key="3">
    <source>
        <dbReference type="EMBL" id="MFD2892762.1"/>
    </source>
</evidence>
<evidence type="ECO:0000313" key="4">
    <source>
        <dbReference type="Proteomes" id="UP001597534"/>
    </source>
</evidence>
<dbReference type="Pfam" id="PF08348">
    <property type="entry name" value="PAS_6"/>
    <property type="match status" value="1"/>
</dbReference>
<keyword evidence="4" id="KW-1185">Reference proteome</keyword>
<comment type="caution">
    <text evidence="3">The sequence shown here is derived from an EMBL/GenBank/DDBJ whole genome shotgun (WGS) entry which is preliminary data.</text>
</comment>
<reference evidence="4" key="1">
    <citation type="journal article" date="2019" name="Int. J. Syst. Evol. Microbiol.">
        <title>The Global Catalogue of Microorganisms (GCM) 10K type strain sequencing project: providing services to taxonomists for standard genome sequencing and annotation.</title>
        <authorList>
            <consortium name="The Broad Institute Genomics Platform"/>
            <consortium name="The Broad Institute Genome Sequencing Center for Infectious Disease"/>
            <person name="Wu L."/>
            <person name="Ma J."/>
        </authorList>
    </citation>
    <scope>NUCLEOTIDE SEQUENCE [LARGE SCALE GENOMIC DNA]</scope>
    <source>
        <strain evidence="4">KCTC 22671</strain>
    </source>
</reference>
<evidence type="ECO:0000256" key="1">
    <source>
        <dbReference type="SAM" id="Phobius"/>
    </source>
</evidence>
<feature type="domain" description="YheO-like" evidence="2">
    <location>
        <begin position="122"/>
        <end position="228"/>
    </location>
</feature>
<keyword evidence="1" id="KW-1133">Transmembrane helix</keyword>
<sequence length="275" mass="31766">MIEGILNIVYGLIASGIFLGIGFLYGRYKERKKNHGIPLESYPFYPFTIDDTKMLQFDFDKFNEAVLHLLKNKNHQAGQQLVLIGEQNNVRALLKSTALQNYEKLYKIYNGDKVLDDSTQFLENYKRIVRLIGDSFPDCGIEILLHNLSNPSKALYHIKNNITGRDVEAPATNLVMDLKRRNSNQEDKLNYELNIGARKFKCTTIPIYKENMGIVGAICINVDYNYLNEEVRNHPELKNKFLDSLCKTDMKLGENILSKSEYELAQNGKRHFRDF</sequence>
<dbReference type="RefSeq" id="WP_379812477.1">
    <property type="nucleotide sequence ID" value="NZ_JBHUPC010000017.1"/>
</dbReference>